<evidence type="ECO:0000259" key="2">
    <source>
        <dbReference type="Pfam" id="PF13239"/>
    </source>
</evidence>
<dbReference type="Proteomes" id="UP001597467">
    <property type="component" value="Unassembled WGS sequence"/>
</dbReference>
<accession>A0ABW5JYQ4</accession>
<evidence type="ECO:0000313" key="4">
    <source>
        <dbReference type="Proteomes" id="UP001597467"/>
    </source>
</evidence>
<evidence type="ECO:0000313" key="3">
    <source>
        <dbReference type="EMBL" id="MFD2541882.1"/>
    </source>
</evidence>
<protein>
    <submittedName>
        <fullName evidence="3">2TM domain-containing protein</fullName>
    </submittedName>
</protein>
<gene>
    <name evidence="3" type="ORF">ACFSSB_06070</name>
</gene>
<feature type="transmembrane region" description="Helical" evidence="1">
    <location>
        <begin position="38"/>
        <end position="58"/>
    </location>
</feature>
<name>A0ABW5JYQ4_9FLAO</name>
<organism evidence="3 4">
    <name type="scientific">Lacinutrix gracilariae</name>
    <dbReference type="NCBI Taxonomy" id="1747198"/>
    <lineage>
        <taxon>Bacteria</taxon>
        <taxon>Pseudomonadati</taxon>
        <taxon>Bacteroidota</taxon>
        <taxon>Flavobacteriia</taxon>
        <taxon>Flavobacteriales</taxon>
        <taxon>Flavobacteriaceae</taxon>
        <taxon>Lacinutrix</taxon>
    </lineage>
</organism>
<sequence>MELEMMDNKNTKETYSQNAYSKQEAYDKAKKRVGQIKGFYWHLLSYIVINIVILIMIYRTVDSAHFWTFNVFSTVFYWGIGLFFHFLGVFGKNLFLGKDWENKKINEILEKEEKQNWE</sequence>
<dbReference type="RefSeq" id="WP_379902067.1">
    <property type="nucleotide sequence ID" value="NZ_JBHULM010000007.1"/>
</dbReference>
<keyword evidence="4" id="KW-1185">Reference proteome</keyword>
<comment type="caution">
    <text evidence="3">The sequence shown here is derived from an EMBL/GenBank/DDBJ whole genome shotgun (WGS) entry which is preliminary data.</text>
</comment>
<dbReference type="EMBL" id="JBHULM010000007">
    <property type="protein sequence ID" value="MFD2541882.1"/>
    <property type="molecule type" value="Genomic_DNA"/>
</dbReference>
<keyword evidence="1" id="KW-0472">Membrane</keyword>
<dbReference type="InterPro" id="IPR025698">
    <property type="entry name" value="2TM_dom"/>
</dbReference>
<keyword evidence="1" id="KW-1133">Transmembrane helix</keyword>
<reference evidence="4" key="1">
    <citation type="journal article" date="2019" name="Int. J. Syst. Evol. Microbiol.">
        <title>The Global Catalogue of Microorganisms (GCM) 10K type strain sequencing project: providing services to taxonomists for standard genome sequencing and annotation.</title>
        <authorList>
            <consortium name="The Broad Institute Genomics Platform"/>
            <consortium name="The Broad Institute Genome Sequencing Center for Infectious Disease"/>
            <person name="Wu L."/>
            <person name="Ma J."/>
        </authorList>
    </citation>
    <scope>NUCLEOTIDE SEQUENCE [LARGE SCALE GENOMIC DNA]</scope>
    <source>
        <strain evidence="4">KCTC 42808</strain>
    </source>
</reference>
<feature type="domain" description="2TM" evidence="2">
    <location>
        <begin position="28"/>
        <end position="109"/>
    </location>
</feature>
<dbReference type="Pfam" id="PF13239">
    <property type="entry name" value="2TM"/>
    <property type="match status" value="1"/>
</dbReference>
<proteinExistence type="predicted"/>
<feature type="transmembrane region" description="Helical" evidence="1">
    <location>
        <begin position="64"/>
        <end position="90"/>
    </location>
</feature>
<evidence type="ECO:0000256" key="1">
    <source>
        <dbReference type="SAM" id="Phobius"/>
    </source>
</evidence>
<keyword evidence="1" id="KW-0812">Transmembrane</keyword>